<evidence type="ECO:0000313" key="2">
    <source>
        <dbReference type="Proteomes" id="UP000095553"/>
    </source>
</evidence>
<evidence type="ECO:0000313" key="1">
    <source>
        <dbReference type="EMBL" id="CUN17767.1"/>
    </source>
</evidence>
<name>A0A173UUG7_ANAHA</name>
<protein>
    <submittedName>
        <fullName evidence="1">Uncharacterized protein</fullName>
    </submittedName>
</protein>
<dbReference type="EMBL" id="CYXY01000027">
    <property type="protein sequence ID" value="CUN17767.1"/>
    <property type="molecule type" value="Genomic_DNA"/>
</dbReference>
<dbReference type="AlphaFoldDB" id="A0A173UUG7"/>
<dbReference type="Proteomes" id="UP000095553">
    <property type="component" value="Unassembled WGS sequence"/>
</dbReference>
<gene>
    <name evidence="1" type="ORF">ERS852571_03009</name>
</gene>
<reference evidence="1 2" key="1">
    <citation type="submission" date="2015-09" db="EMBL/GenBank/DDBJ databases">
        <authorList>
            <consortium name="Pathogen Informatics"/>
        </authorList>
    </citation>
    <scope>NUCLEOTIDE SEQUENCE [LARGE SCALE GENOMIC DNA]</scope>
    <source>
        <strain evidence="1 2">2789STDY5834959</strain>
    </source>
</reference>
<accession>A0A173UUG7</accession>
<organism evidence="1 2">
    <name type="scientific">Anaerostipes hadrus</name>
    <dbReference type="NCBI Taxonomy" id="649756"/>
    <lineage>
        <taxon>Bacteria</taxon>
        <taxon>Bacillati</taxon>
        <taxon>Bacillota</taxon>
        <taxon>Clostridia</taxon>
        <taxon>Lachnospirales</taxon>
        <taxon>Lachnospiraceae</taxon>
        <taxon>Anaerostipes</taxon>
    </lineage>
</organism>
<proteinExistence type="predicted"/>
<sequence length="60" mass="7124">MLMEMSVYSHKANDRFRRDKISILEQLGICISKEKEAEIYNKVSEEEIDAYARMLLKENL</sequence>